<accession>A0A024FUR3</accession>
<evidence type="ECO:0000256" key="9">
    <source>
        <dbReference type="ARBA" id="ARBA00049047"/>
    </source>
</evidence>
<organism evidence="10 11">
    <name type="scientific">Albugo candida</name>
    <dbReference type="NCBI Taxonomy" id="65357"/>
    <lineage>
        <taxon>Eukaryota</taxon>
        <taxon>Sar</taxon>
        <taxon>Stramenopiles</taxon>
        <taxon>Oomycota</taxon>
        <taxon>Peronosporomycetes</taxon>
        <taxon>Albuginales</taxon>
        <taxon>Albuginaceae</taxon>
        <taxon>Albugo</taxon>
    </lineage>
</organism>
<dbReference type="EMBL" id="CAIX01000431">
    <property type="protein sequence ID" value="CCI10865.1"/>
    <property type="molecule type" value="Genomic_DNA"/>
</dbReference>
<evidence type="ECO:0000313" key="10">
    <source>
        <dbReference type="EMBL" id="CCI10865.1"/>
    </source>
</evidence>
<dbReference type="InterPro" id="IPR036052">
    <property type="entry name" value="TrpB-like_PALP_sf"/>
</dbReference>
<dbReference type="GO" id="GO:0004834">
    <property type="term" value="F:tryptophan synthase activity"/>
    <property type="evidence" value="ECO:0007669"/>
    <property type="project" value="UniProtKB-EC"/>
</dbReference>
<evidence type="ECO:0000256" key="5">
    <source>
        <dbReference type="ARBA" id="ARBA00022822"/>
    </source>
</evidence>
<sequence length="169" mass="18069">MFHPFISDTSVDIYGVEAGGEGIDTGRHSSTLTGGTMGVLHGTKTYIIQDPAGQVLPTHSVSAGLDYAGVGPEHAFLKDSKRAKYVSVNDKKALEAFQLLSQMEGIIPALETAHAVSFGMELAAQLDETKVIVINISGRGDKDMLQVAKELDINLEDDITSWKVDIPGQ</sequence>
<reference evidence="10 11" key="1">
    <citation type="submission" date="2012-05" db="EMBL/GenBank/DDBJ databases">
        <title>Recombination and specialization in a pathogen metapopulation.</title>
        <authorList>
            <person name="Gardiner A."/>
            <person name="Kemen E."/>
            <person name="Schultz-Larsen T."/>
            <person name="MacLean D."/>
            <person name="Van Oosterhout C."/>
            <person name="Jones J.D.G."/>
        </authorList>
    </citation>
    <scope>NUCLEOTIDE SEQUENCE [LARGE SCALE GENOMIC DNA]</scope>
    <source>
        <strain evidence="10 11">Ac Nc2</strain>
    </source>
</reference>
<dbReference type="InParanoid" id="A0A024FUR3"/>
<proteinExistence type="predicted"/>
<comment type="cofactor">
    <cofactor evidence="1">
        <name>pyridoxal 5'-phosphate</name>
        <dbReference type="ChEBI" id="CHEBI:597326"/>
    </cofactor>
</comment>
<evidence type="ECO:0000256" key="2">
    <source>
        <dbReference type="ARBA" id="ARBA00004733"/>
    </source>
</evidence>
<evidence type="ECO:0000256" key="4">
    <source>
        <dbReference type="ARBA" id="ARBA00022605"/>
    </source>
</evidence>
<keyword evidence="8" id="KW-0456">Lyase</keyword>
<comment type="catalytic activity">
    <reaction evidence="9">
        <text>(1S,2R)-1-C-(indol-3-yl)glycerol 3-phosphate + L-serine = D-glyceraldehyde 3-phosphate + L-tryptophan + H2O</text>
        <dbReference type="Rhea" id="RHEA:10532"/>
        <dbReference type="ChEBI" id="CHEBI:15377"/>
        <dbReference type="ChEBI" id="CHEBI:33384"/>
        <dbReference type="ChEBI" id="CHEBI:57912"/>
        <dbReference type="ChEBI" id="CHEBI:58866"/>
        <dbReference type="ChEBI" id="CHEBI:59776"/>
        <dbReference type="EC" id="4.2.1.20"/>
    </reaction>
</comment>
<dbReference type="PANTHER" id="PTHR48077">
    <property type="entry name" value="TRYPTOPHAN SYNTHASE-RELATED"/>
    <property type="match status" value="1"/>
</dbReference>
<keyword evidence="7" id="KW-0057">Aromatic amino acid biosynthesis</keyword>
<dbReference type="AlphaFoldDB" id="A0A024FUR3"/>
<dbReference type="EC" id="4.2.1.20" evidence="3"/>
<evidence type="ECO:0000313" key="11">
    <source>
        <dbReference type="Proteomes" id="UP000053237"/>
    </source>
</evidence>
<evidence type="ECO:0000256" key="3">
    <source>
        <dbReference type="ARBA" id="ARBA00012043"/>
    </source>
</evidence>
<dbReference type="STRING" id="65357.A0A024FUR3"/>
<gene>
    <name evidence="10" type="ORF">BN9_118610</name>
</gene>
<dbReference type="PANTHER" id="PTHR48077:SF3">
    <property type="entry name" value="TRYPTOPHAN SYNTHASE"/>
    <property type="match status" value="1"/>
</dbReference>
<evidence type="ECO:0000256" key="1">
    <source>
        <dbReference type="ARBA" id="ARBA00001933"/>
    </source>
</evidence>
<dbReference type="OrthoDB" id="1716816at2759"/>
<comment type="pathway">
    <text evidence="2">Amino-acid biosynthesis; L-tryptophan biosynthesis; L-tryptophan from chorismate: step 5/5.</text>
</comment>
<dbReference type="Gene3D" id="3.40.50.1100">
    <property type="match status" value="1"/>
</dbReference>
<dbReference type="SUPFAM" id="SSF53686">
    <property type="entry name" value="Tryptophan synthase beta subunit-like PLP-dependent enzymes"/>
    <property type="match status" value="1"/>
</dbReference>
<keyword evidence="4" id="KW-0028">Amino-acid biosynthesis</keyword>
<dbReference type="FunFam" id="3.40.50.1100:FF:000004">
    <property type="entry name" value="Tryptophan synthase beta chain"/>
    <property type="match status" value="1"/>
</dbReference>
<comment type="caution">
    <text evidence="10">The sequence shown here is derived from an EMBL/GenBank/DDBJ whole genome shotgun (WGS) entry which is preliminary data.</text>
</comment>
<name>A0A024FUR3_9STRA</name>
<keyword evidence="5" id="KW-0822">Tryptophan biosynthesis</keyword>
<dbReference type="GO" id="GO:0005737">
    <property type="term" value="C:cytoplasm"/>
    <property type="evidence" value="ECO:0007669"/>
    <property type="project" value="TreeGrafter"/>
</dbReference>
<evidence type="ECO:0000256" key="6">
    <source>
        <dbReference type="ARBA" id="ARBA00022898"/>
    </source>
</evidence>
<dbReference type="InterPro" id="IPR023026">
    <property type="entry name" value="Trp_synth_beta/beta-like"/>
</dbReference>
<evidence type="ECO:0000256" key="7">
    <source>
        <dbReference type="ARBA" id="ARBA00023141"/>
    </source>
</evidence>
<dbReference type="Proteomes" id="UP000053237">
    <property type="component" value="Unassembled WGS sequence"/>
</dbReference>
<keyword evidence="6" id="KW-0663">Pyridoxal phosphate</keyword>
<keyword evidence="11" id="KW-1185">Reference proteome</keyword>
<evidence type="ECO:0000256" key="8">
    <source>
        <dbReference type="ARBA" id="ARBA00023239"/>
    </source>
</evidence>
<protein>
    <recommendedName>
        <fullName evidence="3">tryptophan synthase</fullName>
        <ecNumber evidence="3">4.2.1.20</ecNumber>
    </recommendedName>
</protein>